<name>A0A0C3NGK1_PISTI</name>
<protein>
    <submittedName>
        <fullName evidence="1">Uncharacterized protein</fullName>
    </submittedName>
</protein>
<organism evidence="1 3">
    <name type="scientific">Pisolithus tinctorius Marx 270</name>
    <dbReference type="NCBI Taxonomy" id="870435"/>
    <lineage>
        <taxon>Eukaryota</taxon>
        <taxon>Fungi</taxon>
        <taxon>Dikarya</taxon>
        <taxon>Basidiomycota</taxon>
        <taxon>Agaricomycotina</taxon>
        <taxon>Agaricomycetes</taxon>
        <taxon>Agaricomycetidae</taxon>
        <taxon>Boletales</taxon>
        <taxon>Sclerodermatineae</taxon>
        <taxon>Pisolithaceae</taxon>
        <taxon>Pisolithus</taxon>
    </lineage>
</organism>
<evidence type="ECO:0000313" key="2">
    <source>
        <dbReference type="EMBL" id="KIO04023.1"/>
    </source>
</evidence>
<dbReference type="EMBL" id="KN832092">
    <property type="protein sequence ID" value="KIN94608.1"/>
    <property type="molecule type" value="Genomic_DNA"/>
</dbReference>
<dbReference type="AlphaFoldDB" id="A0A0C3NGK1"/>
<reference evidence="1" key="3">
    <citation type="submission" date="2015-02" db="EMBL/GenBank/DDBJ databases">
        <title>Evolutionary Origins and Diversification of the Mycorrhizal Mutualists.</title>
        <authorList>
            <consortium name="DOE Joint Genome Institute"/>
            <consortium name="Mycorrhizal Genomics Consortium"/>
            <person name="Kohler A."/>
            <person name="Kuo A."/>
            <person name="Nagy L.G."/>
            <person name="Floudas D."/>
            <person name="Copeland A."/>
            <person name="Barry K.W."/>
            <person name="Cichocki N."/>
            <person name="Veneault-Fourrey C."/>
            <person name="LaButti K."/>
            <person name="Lindquist E.A."/>
            <person name="Lipzen A."/>
            <person name="Lundell T."/>
            <person name="Morin E."/>
            <person name="Murat C."/>
            <person name="Riley R."/>
            <person name="Ohm R."/>
            <person name="Sun H."/>
            <person name="Tunlid A."/>
            <person name="Henrissat B."/>
            <person name="Grigoriev I.V."/>
            <person name="Hibbett D.S."/>
            <person name="Martin F."/>
        </authorList>
    </citation>
    <scope>NUCLEOTIDE SEQUENCE</scope>
    <source>
        <strain evidence="1">Marx 270</strain>
    </source>
</reference>
<dbReference type="EMBL" id="KN831973">
    <property type="protein sequence ID" value="KIO04023.1"/>
    <property type="molecule type" value="Genomic_DNA"/>
</dbReference>
<sequence length="91" mass="10000">MSHPPLSTCCKVGKCLEPWRVKDGVVARLVVPARTTTKVMASLHDSLRARVNWEHRRHLCAGDGSEELNFALDNLCAGEKKSSMNDGVPTL</sequence>
<keyword evidence="3" id="KW-1185">Reference proteome</keyword>
<gene>
    <name evidence="2" type="ORF">M404DRAFT_1000848</name>
    <name evidence="1" type="ORF">M404DRAFT_1008222</name>
</gene>
<dbReference type="Proteomes" id="UP000054217">
    <property type="component" value="Unassembled WGS sequence"/>
</dbReference>
<reference evidence="3" key="2">
    <citation type="submission" date="2015-01" db="EMBL/GenBank/DDBJ databases">
        <title>Evolutionary Origins and Diversification of the Mycorrhizal Mutualists.</title>
        <authorList>
            <consortium name="DOE Joint Genome Institute"/>
            <consortium name="Mycorrhizal Genomics Consortium"/>
            <person name="Kohler A."/>
            <person name="Kuo A."/>
            <person name="Nagy L.G."/>
            <person name="Floudas D."/>
            <person name="Copeland A."/>
            <person name="Barry K.W."/>
            <person name="Cichocki N."/>
            <person name="Veneault-Fourrey C."/>
            <person name="LaButti K."/>
            <person name="Lindquist E.A."/>
            <person name="Lipzen A."/>
            <person name="Lundell T."/>
            <person name="Morin E."/>
            <person name="Murat C."/>
            <person name="Riley R."/>
            <person name="Ohm R."/>
            <person name="Sun H."/>
            <person name="Tunlid A."/>
            <person name="Henrissat B."/>
            <person name="Grigoriev I.V."/>
            <person name="Hibbett D.S."/>
            <person name="Martin F."/>
        </authorList>
    </citation>
    <scope>NUCLEOTIDE SEQUENCE [LARGE SCALE GENOMIC DNA]</scope>
    <source>
        <strain evidence="2 3">Marx 270</strain>
    </source>
</reference>
<evidence type="ECO:0000313" key="3">
    <source>
        <dbReference type="Proteomes" id="UP000054217"/>
    </source>
</evidence>
<proteinExistence type="predicted"/>
<accession>A0A0C3NGK1</accession>
<evidence type="ECO:0000313" key="1">
    <source>
        <dbReference type="EMBL" id="KIN94608.1"/>
    </source>
</evidence>
<reference evidence="1 3" key="1">
    <citation type="submission" date="2014-04" db="EMBL/GenBank/DDBJ databases">
        <authorList>
            <consortium name="DOE Joint Genome Institute"/>
            <person name="Kuo A."/>
            <person name="Kohler A."/>
            <person name="Costa M.D."/>
            <person name="Nagy L.G."/>
            <person name="Floudas D."/>
            <person name="Copeland A."/>
            <person name="Barry K.W."/>
            <person name="Cichocki N."/>
            <person name="Veneault-Fourrey C."/>
            <person name="LaButti K."/>
            <person name="Lindquist E.A."/>
            <person name="Lipzen A."/>
            <person name="Lundell T."/>
            <person name="Morin E."/>
            <person name="Murat C."/>
            <person name="Sun H."/>
            <person name="Tunlid A."/>
            <person name="Henrissat B."/>
            <person name="Grigoriev I.V."/>
            <person name="Hibbett D.S."/>
            <person name="Martin F."/>
            <person name="Nordberg H.P."/>
            <person name="Cantor M.N."/>
            <person name="Hua S.X."/>
        </authorList>
    </citation>
    <scope>NUCLEOTIDE SEQUENCE [LARGE SCALE GENOMIC DNA]</scope>
    <source>
        <strain evidence="1 3">Marx 270</strain>
    </source>
</reference>
<dbReference type="HOGENOM" id="CLU_2427913_0_0_1"/>